<feature type="compositionally biased region" description="Low complexity" evidence="1">
    <location>
        <begin position="85"/>
        <end position="102"/>
    </location>
</feature>
<feature type="region of interest" description="Disordered" evidence="1">
    <location>
        <begin position="262"/>
        <end position="281"/>
    </location>
</feature>
<keyword evidence="2" id="KW-0472">Membrane</keyword>
<feature type="transmembrane region" description="Helical" evidence="2">
    <location>
        <begin position="286"/>
        <end position="309"/>
    </location>
</feature>
<organism evidence="3">
    <name type="scientific">Ganoderma boninense</name>
    <dbReference type="NCBI Taxonomy" id="34458"/>
    <lineage>
        <taxon>Eukaryota</taxon>
        <taxon>Fungi</taxon>
        <taxon>Dikarya</taxon>
        <taxon>Basidiomycota</taxon>
        <taxon>Agaricomycotina</taxon>
        <taxon>Agaricomycetes</taxon>
        <taxon>Polyporales</taxon>
        <taxon>Polyporaceae</taxon>
        <taxon>Ganoderma</taxon>
    </lineage>
</organism>
<gene>
    <name evidence="3" type="primary">I1RN43</name>
</gene>
<accession>A0A5K1K7G0</accession>
<feature type="compositionally biased region" description="Gly residues" evidence="1">
    <location>
        <begin position="66"/>
        <end position="78"/>
    </location>
</feature>
<protein>
    <submittedName>
        <fullName evidence="3">Protein kinase domain-containing protein</fullName>
    </submittedName>
</protein>
<feature type="compositionally biased region" description="Polar residues" evidence="1">
    <location>
        <begin position="390"/>
        <end position="399"/>
    </location>
</feature>
<evidence type="ECO:0000313" key="3">
    <source>
        <dbReference type="EMBL" id="VWP01930.1"/>
    </source>
</evidence>
<feature type="region of interest" description="Disordered" evidence="1">
    <location>
        <begin position="1"/>
        <end position="119"/>
    </location>
</feature>
<evidence type="ECO:0000256" key="1">
    <source>
        <dbReference type="SAM" id="MobiDB-lite"/>
    </source>
</evidence>
<sequence length="427" mass="45827">MDSHLEKWRRMRLGPRDSTLSASLLPTPTGTASQSANSTVLEPDGFVPLGHKNPSHGMNQMDSENGGKGNGGGGGSNGKGPDDQSNNNNSNSNNNNNKNNMNGGKSPSDPSTSSGLPQDCSINNFRPMFPGCQFINDNDGSLHYSDGWSFSTSDPNGLIHTVHFTQSLRSSVSLMFNASHIVVVGLVPSGSSPPQASYSIDGSSPASPHMAATSQCVPNQQLFNSGNLAAGLHNLTINVTAASHDQPYILDYLLACQSGSGSNKDASEKSTSQTEETHGKTSKDGVIVGVVLGTLALVLAIAICVWMFVRRRRKRLARMRKFHLSPSPITSWLFWNSQSDERQSLFTSSEDILANNPTYSSSSGTRKTMDYRKAPPPFVISAPPNARMSNVSKATSISRPASYEPPGLEDTGWYPRRMEHAPSVVRE</sequence>
<dbReference type="AlphaFoldDB" id="A0A5K1K7G0"/>
<keyword evidence="3" id="KW-0808">Transferase</keyword>
<feature type="region of interest" description="Disordered" evidence="1">
    <location>
        <begin position="390"/>
        <end position="427"/>
    </location>
</feature>
<evidence type="ECO:0000256" key="2">
    <source>
        <dbReference type="SAM" id="Phobius"/>
    </source>
</evidence>
<dbReference type="Gene3D" id="2.60.120.260">
    <property type="entry name" value="Galactose-binding domain-like"/>
    <property type="match status" value="1"/>
</dbReference>
<feature type="compositionally biased region" description="Basic and acidic residues" evidence="1">
    <location>
        <begin position="416"/>
        <end position="427"/>
    </location>
</feature>
<keyword evidence="2" id="KW-0812">Transmembrane</keyword>
<feature type="compositionally biased region" description="Polar residues" evidence="1">
    <location>
        <begin position="18"/>
        <end position="40"/>
    </location>
</feature>
<keyword evidence="2" id="KW-1133">Transmembrane helix</keyword>
<dbReference type="GO" id="GO:0016301">
    <property type="term" value="F:kinase activity"/>
    <property type="evidence" value="ECO:0007669"/>
    <property type="project" value="UniProtKB-KW"/>
</dbReference>
<keyword evidence="3" id="KW-0418">Kinase</keyword>
<feature type="compositionally biased region" description="Polar residues" evidence="1">
    <location>
        <begin position="103"/>
        <end position="119"/>
    </location>
</feature>
<proteinExistence type="predicted"/>
<name>A0A5K1K7G0_9APHY</name>
<feature type="compositionally biased region" description="Polar residues" evidence="1">
    <location>
        <begin position="262"/>
        <end position="274"/>
    </location>
</feature>
<reference evidence="3" key="1">
    <citation type="submission" date="2019-10" db="EMBL/GenBank/DDBJ databases">
        <authorList>
            <person name="Nor Muhammad N."/>
        </authorList>
    </citation>
    <scope>NUCLEOTIDE SEQUENCE</scope>
</reference>
<dbReference type="EMBL" id="LR729788">
    <property type="protein sequence ID" value="VWP01930.1"/>
    <property type="molecule type" value="Genomic_DNA"/>
</dbReference>